<protein>
    <recommendedName>
        <fullName evidence="8">DNA 3'-5' helicase</fullName>
        <ecNumber evidence="8">5.6.2.4</ecNumber>
    </recommendedName>
</protein>
<evidence type="ECO:0000313" key="13">
    <source>
        <dbReference type="Proteomes" id="UP000195772"/>
    </source>
</evidence>
<dbReference type="Gene3D" id="1.10.10.160">
    <property type="match status" value="1"/>
</dbReference>
<evidence type="ECO:0000256" key="2">
    <source>
        <dbReference type="ARBA" id="ARBA00022741"/>
    </source>
</evidence>
<dbReference type="InterPro" id="IPR014017">
    <property type="entry name" value="DNA_helicase_UvrD-like_C"/>
</dbReference>
<comment type="catalytic activity">
    <reaction evidence="7">
        <text>Couples ATP hydrolysis with the unwinding of duplex DNA by translocating in the 3'-5' direction.</text>
        <dbReference type="EC" id="5.6.2.4"/>
    </reaction>
</comment>
<dbReference type="Pfam" id="PF00580">
    <property type="entry name" value="UvrD-helicase"/>
    <property type="match status" value="1"/>
</dbReference>
<dbReference type="GO" id="GO:0005829">
    <property type="term" value="C:cytosol"/>
    <property type="evidence" value="ECO:0007669"/>
    <property type="project" value="TreeGrafter"/>
</dbReference>
<dbReference type="PANTHER" id="PTHR11070">
    <property type="entry name" value="UVRD / RECB / PCRA DNA HELICASE FAMILY MEMBER"/>
    <property type="match status" value="1"/>
</dbReference>
<evidence type="ECO:0000256" key="4">
    <source>
        <dbReference type="ARBA" id="ARBA00022806"/>
    </source>
</evidence>
<sequence>MDIQLSAQQQAVVDCNEPRIVVKACPGSGKTFSVAARMAKLLRENNLSRHQGIAAISFTNTACEVIQKELKETFGCRNIGYPSFIGTIDSFINTYIFLPYAHLEMRCNCRPEIVGTVYNKWFDYDSSQRGYGGKIIDPNYFIDKVSFNLNGNPIPLVPAQEFNFSWSKIRKTNGQYRKNITDIIDAKQTHFAQGKANQADANYFAVKILNKYPAIAQNIVHRFPILIIDEAQDTTELQMAIIDIFSQYGADSIMLIGDPDQAIFEWNTANPYLFMAKYNSPDWHSLDLLENRRSSDSICQLANLFSGNAMNSIANDKYYVENPRLLDHTNTAESINHITDEFIEKCNEIGLNESEYAVVFRGQSFGATYFGLANNDSSIKQHSPWINGHYYVRDIVYGKYLIDQGDYTEGLTLIEKGVYKLRKHVRYVSASTIRSKIAEIGFRSHREKMLKLIQRLPSTNKTLSDWITELRRNRIDLIVDLSKANVSIESLFRTSNHQLRQHRPYLRTIHSVKGMTLEAILVFLTKNAANKSYVNILNNPAQNSIHNNEELRIVYVACTRPKKLLWIAVPKDDIECWRNKLFLEHN</sequence>
<dbReference type="EMBL" id="NFHB01000001">
    <property type="protein sequence ID" value="OUN05047.1"/>
    <property type="molecule type" value="Genomic_DNA"/>
</dbReference>
<evidence type="ECO:0000256" key="1">
    <source>
        <dbReference type="ARBA" id="ARBA00009922"/>
    </source>
</evidence>
<evidence type="ECO:0000256" key="7">
    <source>
        <dbReference type="ARBA" id="ARBA00034617"/>
    </source>
</evidence>
<name>A0A1Y3R331_9BACT</name>
<dbReference type="InterPro" id="IPR027417">
    <property type="entry name" value="P-loop_NTPase"/>
</dbReference>
<dbReference type="GO" id="GO:0043138">
    <property type="term" value="F:3'-5' DNA helicase activity"/>
    <property type="evidence" value="ECO:0007669"/>
    <property type="project" value="UniProtKB-EC"/>
</dbReference>
<proteinExistence type="inferred from homology"/>
<keyword evidence="2 10" id="KW-0547">Nucleotide-binding</keyword>
<dbReference type="InterPro" id="IPR000212">
    <property type="entry name" value="DNA_helicase_UvrD/REP"/>
</dbReference>
<dbReference type="GO" id="GO:0016887">
    <property type="term" value="F:ATP hydrolysis activity"/>
    <property type="evidence" value="ECO:0007669"/>
    <property type="project" value="RHEA"/>
</dbReference>
<dbReference type="Pfam" id="PF13361">
    <property type="entry name" value="UvrD_C"/>
    <property type="match status" value="1"/>
</dbReference>
<evidence type="ECO:0000256" key="6">
    <source>
        <dbReference type="ARBA" id="ARBA00023235"/>
    </source>
</evidence>
<evidence type="ECO:0000256" key="5">
    <source>
        <dbReference type="ARBA" id="ARBA00022840"/>
    </source>
</evidence>
<dbReference type="PROSITE" id="PS51198">
    <property type="entry name" value="UVRD_HELICASE_ATP_BIND"/>
    <property type="match status" value="1"/>
</dbReference>
<evidence type="ECO:0000313" key="12">
    <source>
        <dbReference type="EMBL" id="OUN05047.1"/>
    </source>
</evidence>
<dbReference type="GO" id="GO:0000725">
    <property type="term" value="P:recombinational repair"/>
    <property type="evidence" value="ECO:0007669"/>
    <property type="project" value="TreeGrafter"/>
</dbReference>
<dbReference type="Gene3D" id="3.40.50.300">
    <property type="entry name" value="P-loop containing nucleotide triphosphate hydrolases"/>
    <property type="match status" value="2"/>
</dbReference>
<dbReference type="RefSeq" id="WP_087401063.1">
    <property type="nucleotide sequence ID" value="NZ_NFHB01000001.1"/>
</dbReference>
<evidence type="ECO:0000256" key="3">
    <source>
        <dbReference type="ARBA" id="ARBA00022801"/>
    </source>
</evidence>
<feature type="domain" description="UvrD-like helicase ATP-binding" evidence="11">
    <location>
        <begin position="3"/>
        <end position="295"/>
    </location>
</feature>
<organism evidence="12 13">
    <name type="scientific">Alistipes onderdonkii</name>
    <dbReference type="NCBI Taxonomy" id="328813"/>
    <lineage>
        <taxon>Bacteria</taxon>
        <taxon>Pseudomonadati</taxon>
        <taxon>Bacteroidota</taxon>
        <taxon>Bacteroidia</taxon>
        <taxon>Bacteroidales</taxon>
        <taxon>Rikenellaceae</taxon>
        <taxon>Alistipes</taxon>
    </lineage>
</organism>
<evidence type="ECO:0000256" key="8">
    <source>
        <dbReference type="ARBA" id="ARBA00034808"/>
    </source>
</evidence>
<reference evidence="13" key="1">
    <citation type="submission" date="2017-04" db="EMBL/GenBank/DDBJ databases">
        <title>Function of individual gut microbiota members based on whole genome sequencing of pure cultures obtained from chicken caecum.</title>
        <authorList>
            <person name="Medvecky M."/>
            <person name="Cejkova D."/>
            <person name="Polansky O."/>
            <person name="Karasova D."/>
            <person name="Kubasova T."/>
            <person name="Cizek A."/>
            <person name="Rychlik I."/>
        </authorList>
    </citation>
    <scope>NUCLEOTIDE SEQUENCE [LARGE SCALE GENOMIC DNA]</scope>
    <source>
        <strain evidence="13">An90</strain>
    </source>
</reference>
<dbReference type="Proteomes" id="UP000195772">
    <property type="component" value="Unassembled WGS sequence"/>
</dbReference>
<evidence type="ECO:0000259" key="11">
    <source>
        <dbReference type="PROSITE" id="PS51198"/>
    </source>
</evidence>
<evidence type="ECO:0000256" key="9">
    <source>
        <dbReference type="ARBA" id="ARBA00048988"/>
    </source>
</evidence>
<dbReference type="GO" id="GO:0005524">
    <property type="term" value="F:ATP binding"/>
    <property type="evidence" value="ECO:0007669"/>
    <property type="project" value="UniProtKB-UniRule"/>
</dbReference>
<comment type="catalytic activity">
    <reaction evidence="9">
        <text>ATP + H2O = ADP + phosphate + H(+)</text>
        <dbReference type="Rhea" id="RHEA:13065"/>
        <dbReference type="ChEBI" id="CHEBI:15377"/>
        <dbReference type="ChEBI" id="CHEBI:15378"/>
        <dbReference type="ChEBI" id="CHEBI:30616"/>
        <dbReference type="ChEBI" id="CHEBI:43474"/>
        <dbReference type="ChEBI" id="CHEBI:456216"/>
        <dbReference type="EC" id="5.6.2.4"/>
    </reaction>
</comment>
<dbReference type="PANTHER" id="PTHR11070:SF3">
    <property type="entry name" value="DNA 3'-5' HELICASE"/>
    <property type="match status" value="1"/>
</dbReference>
<gene>
    <name evidence="12" type="ORF">B5G41_01720</name>
</gene>
<comment type="similarity">
    <text evidence="1">Belongs to the helicase family. UvrD subfamily.</text>
</comment>
<feature type="binding site" evidence="10">
    <location>
        <begin position="24"/>
        <end position="31"/>
    </location>
    <ligand>
        <name>ATP</name>
        <dbReference type="ChEBI" id="CHEBI:30616"/>
    </ligand>
</feature>
<dbReference type="EC" id="5.6.2.4" evidence="8"/>
<comment type="caution">
    <text evidence="12">The sequence shown here is derived from an EMBL/GenBank/DDBJ whole genome shotgun (WGS) entry which is preliminary data.</text>
</comment>
<keyword evidence="5 10" id="KW-0067">ATP-binding</keyword>
<keyword evidence="3 10" id="KW-0378">Hydrolase</keyword>
<accession>A0A1Y3R331</accession>
<keyword evidence="4 10" id="KW-0347">Helicase</keyword>
<dbReference type="OrthoDB" id="1100019at2"/>
<dbReference type="InterPro" id="IPR014016">
    <property type="entry name" value="UvrD-like_ATP-bd"/>
</dbReference>
<dbReference type="InterPro" id="IPR013986">
    <property type="entry name" value="DExx_box_DNA_helicase_dom_sf"/>
</dbReference>
<dbReference type="GO" id="GO:0003677">
    <property type="term" value="F:DNA binding"/>
    <property type="evidence" value="ECO:0007669"/>
    <property type="project" value="InterPro"/>
</dbReference>
<dbReference type="AlphaFoldDB" id="A0A1Y3R331"/>
<dbReference type="SUPFAM" id="SSF52540">
    <property type="entry name" value="P-loop containing nucleoside triphosphate hydrolases"/>
    <property type="match status" value="1"/>
</dbReference>
<evidence type="ECO:0000256" key="10">
    <source>
        <dbReference type="PROSITE-ProRule" id="PRU00560"/>
    </source>
</evidence>
<keyword evidence="6" id="KW-0413">Isomerase</keyword>